<name>A0ABW5V8K5_9BACI</name>
<evidence type="ECO:0000313" key="4">
    <source>
        <dbReference type="Proteomes" id="UP001597502"/>
    </source>
</evidence>
<dbReference type="Gene3D" id="3.40.50.620">
    <property type="entry name" value="HUPs"/>
    <property type="match status" value="1"/>
</dbReference>
<dbReference type="PANTHER" id="PTHR46268">
    <property type="entry name" value="STRESS RESPONSE PROTEIN NHAX"/>
    <property type="match status" value="1"/>
</dbReference>
<dbReference type="InterPro" id="IPR006016">
    <property type="entry name" value="UspA"/>
</dbReference>
<dbReference type="RefSeq" id="WP_382394332.1">
    <property type="nucleotide sequence ID" value="NZ_JBHUNA010000024.1"/>
</dbReference>
<evidence type="ECO:0000259" key="2">
    <source>
        <dbReference type="Pfam" id="PF00582"/>
    </source>
</evidence>
<dbReference type="EMBL" id="JBHUNA010000024">
    <property type="protein sequence ID" value="MFD2761638.1"/>
    <property type="molecule type" value="Genomic_DNA"/>
</dbReference>
<dbReference type="InterPro" id="IPR014729">
    <property type="entry name" value="Rossmann-like_a/b/a_fold"/>
</dbReference>
<dbReference type="InterPro" id="IPR006015">
    <property type="entry name" value="Universal_stress_UspA"/>
</dbReference>
<dbReference type="Proteomes" id="UP001597502">
    <property type="component" value="Unassembled WGS sequence"/>
</dbReference>
<comment type="similarity">
    <text evidence="1">Belongs to the universal stress protein A family.</text>
</comment>
<organism evidence="3 4">
    <name type="scientific">Lentibacillus juripiscarius</name>
    <dbReference type="NCBI Taxonomy" id="257446"/>
    <lineage>
        <taxon>Bacteria</taxon>
        <taxon>Bacillati</taxon>
        <taxon>Bacillota</taxon>
        <taxon>Bacilli</taxon>
        <taxon>Bacillales</taxon>
        <taxon>Bacillaceae</taxon>
        <taxon>Lentibacillus</taxon>
    </lineage>
</organism>
<dbReference type="CDD" id="cd00293">
    <property type="entry name" value="USP-like"/>
    <property type="match status" value="1"/>
</dbReference>
<evidence type="ECO:0000313" key="3">
    <source>
        <dbReference type="EMBL" id="MFD2761638.1"/>
    </source>
</evidence>
<keyword evidence="4" id="KW-1185">Reference proteome</keyword>
<gene>
    <name evidence="3" type="ORF">ACFSUO_11810</name>
</gene>
<reference evidence="4" key="1">
    <citation type="journal article" date="2019" name="Int. J. Syst. Evol. Microbiol.">
        <title>The Global Catalogue of Microorganisms (GCM) 10K type strain sequencing project: providing services to taxonomists for standard genome sequencing and annotation.</title>
        <authorList>
            <consortium name="The Broad Institute Genomics Platform"/>
            <consortium name="The Broad Institute Genome Sequencing Center for Infectious Disease"/>
            <person name="Wu L."/>
            <person name="Ma J."/>
        </authorList>
    </citation>
    <scope>NUCLEOTIDE SEQUENCE [LARGE SCALE GENOMIC DNA]</scope>
    <source>
        <strain evidence="4">TISTR 1535</strain>
    </source>
</reference>
<accession>A0ABW5V8K5</accession>
<dbReference type="SUPFAM" id="SSF52402">
    <property type="entry name" value="Adenine nucleotide alpha hydrolases-like"/>
    <property type="match status" value="1"/>
</dbReference>
<comment type="caution">
    <text evidence="3">The sequence shown here is derived from an EMBL/GenBank/DDBJ whole genome shotgun (WGS) entry which is preliminary data.</text>
</comment>
<dbReference type="PANTHER" id="PTHR46268:SF6">
    <property type="entry name" value="UNIVERSAL STRESS PROTEIN UP12"/>
    <property type="match status" value="1"/>
</dbReference>
<dbReference type="Pfam" id="PF00582">
    <property type="entry name" value="Usp"/>
    <property type="match status" value="1"/>
</dbReference>
<feature type="domain" description="UspA" evidence="2">
    <location>
        <begin position="2"/>
        <end position="144"/>
    </location>
</feature>
<dbReference type="PRINTS" id="PR01438">
    <property type="entry name" value="UNVRSLSTRESS"/>
</dbReference>
<sequence>MKRKILVAYDGSALSQEALQEAKLQAAGVPETEVYVLSVVTHGGPSTNVIMARSVQSELADSVRLEMQEVKKEFEVDNVTVYTDVVTNHSQRNAGEKVCEYAYEHGIDLIIIGSRGLGGVKKLLLGSISTRVVQRAHCPVLVIK</sequence>
<proteinExistence type="inferred from homology"/>
<protein>
    <submittedName>
        <fullName evidence="3">Universal stress protein</fullName>
    </submittedName>
</protein>
<evidence type="ECO:0000256" key="1">
    <source>
        <dbReference type="ARBA" id="ARBA00008791"/>
    </source>
</evidence>